<feature type="transmembrane region" description="Helical" evidence="1">
    <location>
        <begin position="6"/>
        <end position="21"/>
    </location>
</feature>
<dbReference type="RefSeq" id="WP_180334476.1">
    <property type="nucleotide sequence ID" value="NZ_PCGX01000001.1"/>
</dbReference>
<keyword evidence="1" id="KW-0472">Membrane</keyword>
<evidence type="ECO:0000256" key="1">
    <source>
        <dbReference type="SAM" id="Phobius"/>
    </source>
</evidence>
<keyword evidence="1" id="KW-0812">Transmembrane</keyword>
<sequence>MNKGQFIAQIALSILLIVIGVRDHDVPIIIIAAASMILDIVGWWWQSRTKRQ</sequence>
<dbReference type="GeneID" id="78110639"/>
<protein>
    <submittedName>
        <fullName evidence="2">Uncharacterized protein</fullName>
    </submittedName>
</protein>
<dbReference type="EMBL" id="PCGY01000002">
    <property type="protein sequence ID" value="PKU93293.1"/>
    <property type="molecule type" value="Genomic_DNA"/>
</dbReference>
<comment type="caution">
    <text evidence="2">The sequence shown here is derived from an EMBL/GenBank/DDBJ whole genome shotgun (WGS) entry which is preliminary data.</text>
</comment>
<reference evidence="2 3" key="1">
    <citation type="submission" date="2017-10" db="EMBL/GenBank/DDBJ databases">
        <title>Bifidobacterium genomics.</title>
        <authorList>
            <person name="Lugli G.A."/>
            <person name="Milani C."/>
            <person name="Mancabelli L."/>
        </authorList>
    </citation>
    <scope>NUCLEOTIDE SEQUENCE [LARGE SCALE GENOMIC DNA]</scope>
    <source>
        <strain evidence="2 3">1542B</strain>
    </source>
</reference>
<dbReference type="Proteomes" id="UP000233727">
    <property type="component" value="Unassembled WGS sequence"/>
</dbReference>
<keyword evidence="1" id="KW-1133">Transmembrane helix</keyword>
<proteinExistence type="predicted"/>
<evidence type="ECO:0000313" key="2">
    <source>
        <dbReference type="EMBL" id="PKU93293.1"/>
    </source>
</evidence>
<gene>
    <name evidence="2" type="ORF">CQR47_0067</name>
</gene>
<accession>A0A2N3QNQ1</accession>
<feature type="transmembrane region" description="Helical" evidence="1">
    <location>
        <begin position="28"/>
        <end position="46"/>
    </location>
</feature>
<organism evidence="2 3">
    <name type="scientific">Bifidobacterium thermophilum</name>
    <dbReference type="NCBI Taxonomy" id="33905"/>
    <lineage>
        <taxon>Bacteria</taxon>
        <taxon>Bacillati</taxon>
        <taxon>Actinomycetota</taxon>
        <taxon>Actinomycetes</taxon>
        <taxon>Bifidobacteriales</taxon>
        <taxon>Bifidobacteriaceae</taxon>
        <taxon>Bifidobacterium</taxon>
    </lineage>
</organism>
<dbReference type="AlphaFoldDB" id="A0A2N3QNQ1"/>
<evidence type="ECO:0000313" key="3">
    <source>
        <dbReference type="Proteomes" id="UP000233727"/>
    </source>
</evidence>
<name>A0A2N3QNQ1_9BIFI</name>